<evidence type="ECO:0000313" key="11">
    <source>
        <dbReference type="EMBL" id="MBK1790865.1"/>
    </source>
</evidence>
<dbReference type="Gene3D" id="3.40.50.170">
    <property type="entry name" value="Formyl transferase, N-terminal domain"/>
    <property type="match status" value="1"/>
</dbReference>
<evidence type="ECO:0000256" key="1">
    <source>
        <dbReference type="ARBA" id="ARBA00002606"/>
    </source>
</evidence>
<comment type="caution">
    <text evidence="11">The sequence shown here is derived from an EMBL/GenBank/DDBJ whole genome shotgun (WGS) entry which is preliminary data.</text>
</comment>
<evidence type="ECO:0000256" key="4">
    <source>
        <dbReference type="ARBA" id="ARBA00016014"/>
    </source>
</evidence>
<feature type="binding site" evidence="8">
    <location>
        <begin position="112"/>
        <end position="115"/>
    </location>
    <ligand>
        <name>(6S)-5,6,7,8-tetrahydrofolate</name>
        <dbReference type="ChEBI" id="CHEBI:57453"/>
    </ligand>
</feature>
<dbReference type="GO" id="GO:0005829">
    <property type="term" value="C:cytosol"/>
    <property type="evidence" value="ECO:0007669"/>
    <property type="project" value="TreeGrafter"/>
</dbReference>
<accession>A0A8J7MDW6</accession>
<evidence type="ECO:0000256" key="7">
    <source>
        <dbReference type="ARBA" id="ARBA00048558"/>
    </source>
</evidence>
<dbReference type="SUPFAM" id="SSF53328">
    <property type="entry name" value="Formyltransferase"/>
    <property type="match status" value="1"/>
</dbReference>
<dbReference type="InterPro" id="IPR044135">
    <property type="entry name" value="Met-tRNA-FMT_C"/>
</dbReference>
<dbReference type="CDD" id="cd08646">
    <property type="entry name" value="FMT_core_Met-tRNA-FMT_N"/>
    <property type="match status" value="1"/>
</dbReference>
<dbReference type="EC" id="2.1.2.9" evidence="3 8"/>
<dbReference type="Gene3D" id="3.10.25.10">
    <property type="entry name" value="Formyl transferase, C-terminal domain"/>
    <property type="match status" value="1"/>
</dbReference>
<protein>
    <recommendedName>
        <fullName evidence="4 8">Methionyl-tRNA formyltransferase</fullName>
        <ecNumber evidence="3 8">2.1.2.9</ecNumber>
    </recommendedName>
</protein>
<dbReference type="EMBL" id="JAENIM010000034">
    <property type="protein sequence ID" value="MBK1790865.1"/>
    <property type="molecule type" value="Genomic_DNA"/>
</dbReference>
<evidence type="ECO:0000256" key="5">
    <source>
        <dbReference type="ARBA" id="ARBA00022679"/>
    </source>
</evidence>
<dbReference type="AlphaFoldDB" id="A0A8J7MDW6"/>
<organism evidence="11 12">
    <name type="scientific">Persicirhabdus sediminis</name>
    <dbReference type="NCBI Taxonomy" id="454144"/>
    <lineage>
        <taxon>Bacteria</taxon>
        <taxon>Pseudomonadati</taxon>
        <taxon>Verrucomicrobiota</taxon>
        <taxon>Verrucomicrobiia</taxon>
        <taxon>Verrucomicrobiales</taxon>
        <taxon>Verrucomicrobiaceae</taxon>
        <taxon>Persicirhabdus</taxon>
    </lineage>
</organism>
<comment type="function">
    <text evidence="1 8">Attaches a formyl group to the free amino group of methionyl-tRNA(fMet). The formyl group appears to play a dual role in the initiator identity of N-formylmethionyl-tRNA by promoting its recognition by IF2 and preventing the misappropriation of this tRNA by the elongation apparatus.</text>
</comment>
<evidence type="ECO:0000256" key="8">
    <source>
        <dbReference type="HAMAP-Rule" id="MF_00182"/>
    </source>
</evidence>
<dbReference type="SUPFAM" id="SSF50486">
    <property type="entry name" value="FMT C-terminal domain-like"/>
    <property type="match status" value="1"/>
</dbReference>
<evidence type="ECO:0000256" key="3">
    <source>
        <dbReference type="ARBA" id="ARBA00012261"/>
    </source>
</evidence>
<evidence type="ECO:0000256" key="2">
    <source>
        <dbReference type="ARBA" id="ARBA00010699"/>
    </source>
</evidence>
<sequence>MSAPRVIFMGTGDIALPSMQALLDSDLETVALVTQPDKKVGRKQIVTPPKIKVMAEQASIPVMQPEKARDGEFLAQLEALQPDIIIVMAYGQILTQALLDIPSKAIINLHASLLPKHRGASCIQTAIDQGDQLTGMTVMHVVKELDAGDIIVLHSTAIGEKETAGQLHDRLADIAPAAMMEALEKLIDGSASRQPQDDALSNYAPKLLRDHGLLDWSQPAENIERRIRAYDPWPGTYTTFSDAKGPKRLKIFPQTELVELAGNDALTPGSIISAGDDGITVACGSGALKITTLQPDGSKRMSAADFARSGKITTGDQLA</sequence>
<evidence type="ECO:0000259" key="9">
    <source>
        <dbReference type="Pfam" id="PF00551"/>
    </source>
</evidence>
<dbReference type="InterPro" id="IPR041711">
    <property type="entry name" value="Met-tRNA-FMT_N"/>
</dbReference>
<proteinExistence type="inferred from homology"/>
<dbReference type="PANTHER" id="PTHR11138">
    <property type="entry name" value="METHIONYL-TRNA FORMYLTRANSFERASE"/>
    <property type="match status" value="1"/>
</dbReference>
<dbReference type="GO" id="GO:0004479">
    <property type="term" value="F:methionyl-tRNA formyltransferase activity"/>
    <property type="evidence" value="ECO:0007669"/>
    <property type="project" value="UniProtKB-UniRule"/>
</dbReference>
<gene>
    <name evidence="8" type="primary">fmt</name>
    <name evidence="11" type="ORF">JIN82_06815</name>
</gene>
<dbReference type="InterPro" id="IPR002376">
    <property type="entry name" value="Formyl_transf_N"/>
</dbReference>
<feature type="domain" description="Formyl transferase N-terminal" evidence="9">
    <location>
        <begin position="6"/>
        <end position="183"/>
    </location>
</feature>
<keyword evidence="6 8" id="KW-0648">Protein biosynthesis</keyword>
<feature type="domain" description="Formyl transferase C-terminal" evidence="10">
    <location>
        <begin position="210"/>
        <end position="309"/>
    </location>
</feature>
<dbReference type="InterPro" id="IPR037022">
    <property type="entry name" value="Formyl_trans_C_sf"/>
</dbReference>
<name>A0A8J7MDW6_9BACT</name>
<keyword evidence="12" id="KW-1185">Reference proteome</keyword>
<comment type="catalytic activity">
    <reaction evidence="7 8">
        <text>L-methionyl-tRNA(fMet) + (6R)-10-formyltetrahydrofolate = N-formyl-L-methionyl-tRNA(fMet) + (6S)-5,6,7,8-tetrahydrofolate + H(+)</text>
        <dbReference type="Rhea" id="RHEA:24380"/>
        <dbReference type="Rhea" id="RHEA-COMP:9952"/>
        <dbReference type="Rhea" id="RHEA-COMP:9953"/>
        <dbReference type="ChEBI" id="CHEBI:15378"/>
        <dbReference type="ChEBI" id="CHEBI:57453"/>
        <dbReference type="ChEBI" id="CHEBI:78530"/>
        <dbReference type="ChEBI" id="CHEBI:78844"/>
        <dbReference type="ChEBI" id="CHEBI:195366"/>
        <dbReference type="EC" id="2.1.2.9"/>
    </reaction>
</comment>
<dbReference type="Pfam" id="PF02911">
    <property type="entry name" value="Formyl_trans_C"/>
    <property type="match status" value="1"/>
</dbReference>
<evidence type="ECO:0000313" key="12">
    <source>
        <dbReference type="Proteomes" id="UP000624703"/>
    </source>
</evidence>
<dbReference type="InterPro" id="IPR005793">
    <property type="entry name" value="Formyl_trans_C"/>
</dbReference>
<evidence type="ECO:0000256" key="6">
    <source>
        <dbReference type="ARBA" id="ARBA00022917"/>
    </source>
</evidence>
<evidence type="ECO:0000259" key="10">
    <source>
        <dbReference type="Pfam" id="PF02911"/>
    </source>
</evidence>
<dbReference type="RefSeq" id="WP_200310888.1">
    <property type="nucleotide sequence ID" value="NZ_JAENIM010000034.1"/>
</dbReference>
<comment type="similarity">
    <text evidence="2 8">Belongs to the Fmt family.</text>
</comment>
<dbReference type="Proteomes" id="UP000624703">
    <property type="component" value="Unassembled WGS sequence"/>
</dbReference>
<dbReference type="InterPro" id="IPR011034">
    <property type="entry name" value="Formyl_transferase-like_C_sf"/>
</dbReference>
<keyword evidence="5 8" id="KW-0808">Transferase</keyword>
<dbReference type="Pfam" id="PF00551">
    <property type="entry name" value="Formyl_trans_N"/>
    <property type="match status" value="1"/>
</dbReference>
<dbReference type="NCBIfam" id="TIGR00460">
    <property type="entry name" value="fmt"/>
    <property type="match status" value="1"/>
</dbReference>
<dbReference type="InterPro" id="IPR036477">
    <property type="entry name" value="Formyl_transf_N_sf"/>
</dbReference>
<dbReference type="InterPro" id="IPR005794">
    <property type="entry name" value="Fmt"/>
</dbReference>
<reference evidence="11" key="1">
    <citation type="submission" date="2021-01" db="EMBL/GenBank/DDBJ databases">
        <title>Modified the classification status of verrucomicrobia.</title>
        <authorList>
            <person name="Feng X."/>
        </authorList>
    </citation>
    <scope>NUCLEOTIDE SEQUENCE</scope>
    <source>
        <strain evidence="11">_KCTC 22039</strain>
    </source>
</reference>
<dbReference type="CDD" id="cd08704">
    <property type="entry name" value="Met_tRNA_FMT_C"/>
    <property type="match status" value="1"/>
</dbReference>
<dbReference type="HAMAP" id="MF_00182">
    <property type="entry name" value="Formyl_trans"/>
    <property type="match status" value="1"/>
</dbReference>
<dbReference type="PANTHER" id="PTHR11138:SF5">
    <property type="entry name" value="METHIONYL-TRNA FORMYLTRANSFERASE, MITOCHONDRIAL"/>
    <property type="match status" value="1"/>
</dbReference>